<reference evidence="1" key="1">
    <citation type="submission" date="2014-09" db="EMBL/GenBank/DDBJ databases">
        <authorList>
            <person name="Magalhaes I.L.F."/>
            <person name="Oliveira U."/>
            <person name="Santos F.R."/>
            <person name="Vidigal T.H.D.A."/>
            <person name="Brescovit A.D."/>
            <person name="Santos A.J."/>
        </authorList>
    </citation>
    <scope>NUCLEOTIDE SEQUENCE</scope>
    <source>
        <tissue evidence="1">Shoot tissue taken approximately 20 cm above the soil surface</tissue>
    </source>
</reference>
<dbReference type="AlphaFoldDB" id="A0A0A9HG07"/>
<name>A0A0A9HG07_ARUDO</name>
<dbReference type="EMBL" id="GBRH01162239">
    <property type="protein sequence ID" value="JAE35657.1"/>
    <property type="molecule type" value="Transcribed_RNA"/>
</dbReference>
<reference evidence="1" key="2">
    <citation type="journal article" date="2015" name="Data Brief">
        <title>Shoot transcriptome of the giant reed, Arundo donax.</title>
        <authorList>
            <person name="Barrero R.A."/>
            <person name="Guerrero F.D."/>
            <person name="Moolhuijzen P."/>
            <person name="Goolsby J.A."/>
            <person name="Tidwell J."/>
            <person name="Bellgard S.E."/>
            <person name="Bellgard M.I."/>
        </authorList>
    </citation>
    <scope>NUCLEOTIDE SEQUENCE</scope>
    <source>
        <tissue evidence="1">Shoot tissue taken approximately 20 cm above the soil surface</tissue>
    </source>
</reference>
<protein>
    <submittedName>
        <fullName evidence="1">Uncharacterized protein</fullName>
    </submittedName>
</protein>
<sequence>MSRLGSCNIYIHNFLNAGALPNRNVGGKMH</sequence>
<organism evidence="1">
    <name type="scientific">Arundo donax</name>
    <name type="common">Giant reed</name>
    <name type="synonym">Donax arundinaceus</name>
    <dbReference type="NCBI Taxonomy" id="35708"/>
    <lineage>
        <taxon>Eukaryota</taxon>
        <taxon>Viridiplantae</taxon>
        <taxon>Streptophyta</taxon>
        <taxon>Embryophyta</taxon>
        <taxon>Tracheophyta</taxon>
        <taxon>Spermatophyta</taxon>
        <taxon>Magnoliopsida</taxon>
        <taxon>Liliopsida</taxon>
        <taxon>Poales</taxon>
        <taxon>Poaceae</taxon>
        <taxon>PACMAD clade</taxon>
        <taxon>Arundinoideae</taxon>
        <taxon>Arundineae</taxon>
        <taxon>Arundo</taxon>
    </lineage>
</organism>
<accession>A0A0A9HG07</accession>
<evidence type="ECO:0000313" key="1">
    <source>
        <dbReference type="EMBL" id="JAE35657.1"/>
    </source>
</evidence>
<proteinExistence type="predicted"/>